<dbReference type="WBParaSite" id="jg9492">
    <property type="protein sequence ID" value="jg9492"/>
    <property type="gene ID" value="jg9492"/>
</dbReference>
<sequence length="87" mass="9780">MAFSPQPHLPKLSGGGSRLVSLCSSSTTSQSSETEVMEVEEEPAPLLPEKNQLPHSRYYSDTWMRTRRIQPSSILPMYSTISWPRNA</sequence>
<dbReference type="AlphaFoldDB" id="A0A915ET04"/>
<organism evidence="2 3">
    <name type="scientific">Ditylenchus dipsaci</name>
    <dbReference type="NCBI Taxonomy" id="166011"/>
    <lineage>
        <taxon>Eukaryota</taxon>
        <taxon>Metazoa</taxon>
        <taxon>Ecdysozoa</taxon>
        <taxon>Nematoda</taxon>
        <taxon>Chromadorea</taxon>
        <taxon>Rhabditida</taxon>
        <taxon>Tylenchina</taxon>
        <taxon>Tylenchomorpha</taxon>
        <taxon>Sphaerularioidea</taxon>
        <taxon>Anguinidae</taxon>
        <taxon>Anguininae</taxon>
        <taxon>Ditylenchus</taxon>
    </lineage>
</organism>
<dbReference type="Proteomes" id="UP000887574">
    <property type="component" value="Unplaced"/>
</dbReference>
<proteinExistence type="predicted"/>
<protein>
    <submittedName>
        <fullName evidence="3">Uncharacterized protein</fullName>
    </submittedName>
</protein>
<feature type="compositionally biased region" description="Low complexity" evidence="1">
    <location>
        <begin position="18"/>
        <end position="34"/>
    </location>
</feature>
<evidence type="ECO:0000313" key="2">
    <source>
        <dbReference type="Proteomes" id="UP000887574"/>
    </source>
</evidence>
<feature type="region of interest" description="Disordered" evidence="1">
    <location>
        <begin position="1"/>
        <end position="37"/>
    </location>
</feature>
<name>A0A915ET04_9BILA</name>
<evidence type="ECO:0000313" key="3">
    <source>
        <dbReference type="WBParaSite" id="jg9492"/>
    </source>
</evidence>
<accession>A0A915ET04</accession>
<keyword evidence="2" id="KW-1185">Reference proteome</keyword>
<evidence type="ECO:0000256" key="1">
    <source>
        <dbReference type="SAM" id="MobiDB-lite"/>
    </source>
</evidence>
<reference evidence="3" key="1">
    <citation type="submission" date="2022-11" db="UniProtKB">
        <authorList>
            <consortium name="WormBaseParasite"/>
        </authorList>
    </citation>
    <scope>IDENTIFICATION</scope>
</reference>